<dbReference type="OrthoDB" id="1635687at2759"/>
<accession>A0A833RGS0</accession>
<dbReference type="PANTHER" id="PTHR37696">
    <property type="entry name" value="ADENYLOSUCCINATE SYNTHETASE-RELATED"/>
    <property type="match status" value="1"/>
</dbReference>
<organism evidence="1 2">
    <name type="scientific">Carex littledalei</name>
    <dbReference type="NCBI Taxonomy" id="544730"/>
    <lineage>
        <taxon>Eukaryota</taxon>
        <taxon>Viridiplantae</taxon>
        <taxon>Streptophyta</taxon>
        <taxon>Embryophyta</taxon>
        <taxon>Tracheophyta</taxon>
        <taxon>Spermatophyta</taxon>
        <taxon>Magnoliopsida</taxon>
        <taxon>Liliopsida</taxon>
        <taxon>Poales</taxon>
        <taxon>Cyperaceae</taxon>
        <taxon>Cyperoideae</taxon>
        <taxon>Cariceae</taxon>
        <taxon>Carex</taxon>
        <taxon>Carex subgen. Euthyceras</taxon>
    </lineage>
</organism>
<name>A0A833RGS0_9POAL</name>
<comment type="caution">
    <text evidence="1">The sequence shown here is derived from an EMBL/GenBank/DDBJ whole genome shotgun (WGS) entry which is preliminary data.</text>
</comment>
<sequence>MPVDARTDKLIRRTTMIGTVTAAYFLLTSDFGSQPNALDPLKKAIESAQFSLKNFVFGSDKKANENAKEEPKIDRAK</sequence>
<dbReference type="Proteomes" id="UP000623129">
    <property type="component" value="Unassembled WGS sequence"/>
</dbReference>
<dbReference type="AlphaFoldDB" id="A0A833RGS0"/>
<keyword evidence="2" id="KW-1185">Reference proteome</keyword>
<dbReference type="PANTHER" id="PTHR37696:SF1">
    <property type="entry name" value="ADENYLOSUCCINATE SYNTHETASE-RELATED"/>
    <property type="match status" value="1"/>
</dbReference>
<evidence type="ECO:0000313" key="1">
    <source>
        <dbReference type="EMBL" id="KAF3335676.1"/>
    </source>
</evidence>
<dbReference type="EMBL" id="SWLB01000008">
    <property type="protein sequence ID" value="KAF3335676.1"/>
    <property type="molecule type" value="Genomic_DNA"/>
</dbReference>
<protein>
    <submittedName>
        <fullName evidence="1">Uncharacterized protein</fullName>
    </submittedName>
</protein>
<proteinExistence type="predicted"/>
<reference evidence="1" key="1">
    <citation type="submission" date="2020-01" db="EMBL/GenBank/DDBJ databases">
        <title>Genome sequence of Kobresia littledalei, the first chromosome-level genome in the family Cyperaceae.</title>
        <authorList>
            <person name="Qu G."/>
        </authorList>
    </citation>
    <scope>NUCLEOTIDE SEQUENCE</scope>
    <source>
        <strain evidence="1">C.B.Clarke</strain>
        <tissue evidence="1">Leaf</tissue>
    </source>
</reference>
<evidence type="ECO:0000313" key="2">
    <source>
        <dbReference type="Proteomes" id="UP000623129"/>
    </source>
</evidence>
<gene>
    <name evidence="1" type="ORF">FCM35_KLT20183</name>
</gene>